<gene>
    <name evidence="2" type="ORF">CVLEPA_LOCUS23727</name>
</gene>
<proteinExistence type="predicted"/>
<feature type="domain" description="Transcription regulator Myc N-terminal" evidence="1">
    <location>
        <begin position="15"/>
        <end position="142"/>
    </location>
</feature>
<dbReference type="Pfam" id="PF01056">
    <property type="entry name" value="Myc_N"/>
    <property type="match status" value="1"/>
</dbReference>
<comment type="caution">
    <text evidence="2">The sequence shown here is derived from an EMBL/GenBank/DDBJ whole genome shotgun (WGS) entry which is preliminary data.</text>
</comment>
<keyword evidence="3" id="KW-1185">Reference proteome</keyword>
<protein>
    <recommendedName>
        <fullName evidence="1">Transcription regulator Myc N-terminal domain-containing protein</fullName>
    </recommendedName>
</protein>
<sequence>MMNLSANFQQDHVMSEFHALQPMFYHNDDDLLHSCNSGPCLSEELFDKFRLEIPTPPRSPEHEVPGDISEIPDDFASSFLNTSSPLIDATLTNFVPNEYFNDAIHSNDPLPELKVTSDDFYDQATYDNYQLIKDCMWNGLGHKPHSQVPRLNISSSPASSTLSPGNGCINPRSVFSNATALKTVKAERKNFPVTHNHIVNPVDGLETPSDSGMSFKTILCNL</sequence>
<name>A0ABP0GH93_CLALP</name>
<evidence type="ECO:0000259" key="1">
    <source>
        <dbReference type="Pfam" id="PF01056"/>
    </source>
</evidence>
<evidence type="ECO:0000313" key="2">
    <source>
        <dbReference type="EMBL" id="CAK8691136.1"/>
    </source>
</evidence>
<evidence type="ECO:0000313" key="3">
    <source>
        <dbReference type="Proteomes" id="UP001642483"/>
    </source>
</evidence>
<dbReference type="Proteomes" id="UP001642483">
    <property type="component" value="Unassembled WGS sequence"/>
</dbReference>
<reference evidence="2 3" key="1">
    <citation type="submission" date="2024-02" db="EMBL/GenBank/DDBJ databases">
        <authorList>
            <person name="Daric V."/>
            <person name="Darras S."/>
        </authorList>
    </citation>
    <scope>NUCLEOTIDE SEQUENCE [LARGE SCALE GENOMIC DNA]</scope>
</reference>
<dbReference type="InterPro" id="IPR012682">
    <property type="entry name" value="Tscrpt_reg_Myc_N"/>
</dbReference>
<organism evidence="2 3">
    <name type="scientific">Clavelina lepadiformis</name>
    <name type="common">Light-bulb sea squirt</name>
    <name type="synonym">Ascidia lepadiformis</name>
    <dbReference type="NCBI Taxonomy" id="159417"/>
    <lineage>
        <taxon>Eukaryota</taxon>
        <taxon>Metazoa</taxon>
        <taxon>Chordata</taxon>
        <taxon>Tunicata</taxon>
        <taxon>Ascidiacea</taxon>
        <taxon>Aplousobranchia</taxon>
        <taxon>Clavelinidae</taxon>
        <taxon>Clavelina</taxon>
    </lineage>
</organism>
<dbReference type="EMBL" id="CAWYQH010000119">
    <property type="protein sequence ID" value="CAK8691136.1"/>
    <property type="molecule type" value="Genomic_DNA"/>
</dbReference>
<accession>A0ABP0GH93</accession>